<dbReference type="FunFam" id="1.10.405.10:FF:000003">
    <property type="entry name" value="Rab proteins geranylgeranyltransferase component A"/>
    <property type="match status" value="1"/>
</dbReference>
<dbReference type="InterPro" id="IPR018203">
    <property type="entry name" value="GDP_dissociation_inhibitor"/>
</dbReference>
<dbReference type="GO" id="GO:0005968">
    <property type="term" value="C:Rab-protein geranylgeranyltransferase complex"/>
    <property type="evidence" value="ECO:0007669"/>
    <property type="project" value="UniProtKB-UniRule"/>
</dbReference>
<dbReference type="Gene3D" id="3.50.50.60">
    <property type="entry name" value="FAD/NAD(P)-binding domain"/>
    <property type="match status" value="1"/>
</dbReference>
<accession>A0AAJ6W0H6</accession>
<dbReference type="GO" id="GO:0005092">
    <property type="term" value="F:GDP-dissociation inhibitor activity"/>
    <property type="evidence" value="ECO:0007669"/>
    <property type="project" value="InterPro"/>
</dbReference>
<evidence type="ECO:0000256" key="2">
    <source>
        <dbReference type="ARBA" id="ARBA00005593"/>
    </source>
</evidence>
<dbReference type="PRINTS" id="PR00891">
    <property type="entry name" value="RABGDIREP"/>
</dbReference>
<dbReference type="KEGG" id="goe:100902523"/>
<dbReference type="GO" id="GO:0006886">
    <property type="term" value="P:intracellular protein transport"/>
    <property type="evidence" value="ECO:0007669"/>
    <property type="project" value="InterPro"/>
</dbReference>
<dbReference type="Pfam" id="PF00996">
    <property type="entry name" value="GDI"/>
    <property type="match status" value="2"/>
</dbReference>
<dbReference type="SUPFAM" id="SSF51905">
    <property type="entry name" value="FAD/NAD(P)-binding domain"/>
    <property type="match status" value="1"/>
</dbReference>
<dbReference type="Proteomes" id="UP000694867">
    <property type="component" value="Unplaced"/>
</dbReference>
<name>A0AAJ6W0H6_9ACAR</name>
<dbReference type="Gene3D" id="1.10.405.10">
    <property type="entry name" value="Guanine Nucleotide Dissociation Inhibitor, domain 1"/>
    <property type="match status" value="1"/>
</dbReference>
<feature type="region of interest" description="Disordered" evidence="6">
    <location>
        <begin position="483"/>
        <end position="523"/>
    </location>
</feature>
<dbReference type="RefSeq" id="XP_003748331.1">
    <property type="nucleotide sequence ID" value="XM_003748283.2"/>
</dbReference>
<dbReference type="PRINTS" id="PR00893">
    <property type="entry name" value="RABESCORT"/>
</dbReference>
<evidence type="ECO:0000313" key="7">
    <source>
        <dbReference type="Proteomes" id="UP000694867"/>
    </source>
</evidence>
<keyword evidence="4 5" id="KW-0963">Cytoplasm</keyword>
<keyword evidence="7" id="KW-1185">Reference proteome</keyword>
<dbReference type="Gene3D" id="3.30.519.10">
    <property type="entry name" value="Guanine Nucleotide Dissociation Inhibitor, domain 2"/>
    <property type="match status" value="1"/>
</dbReference>
<evidence type="ECO:0000256" key="5">
    <source>
        <dbReference type="PIRNR" id="PIRNR016550"/>
    </source>
</evidence>
<dbReference type="CTD" id="37246"/>
<dbReference type="GO" id="GO:0005096">
    <property type="term" value="F:GTPase activator activity"/>
    <property type="evidence" value="ECO:0007669"/>
    <property type="project" value="UniProtKB-UniRule"/>
</dbReference>
<dbReference type="AlphaFoldDB" id="A0AAJ6W0H6"/>
<organism evidence="7 8">
    <name type="scientific">Galendromus occidentalis</name>
    <name type="common">western predatory mite</name>
    <dbReference type="NCBI Taxonomy" id="34638"/>
    <lineage>
        <taxon>Eukaryota</taxon>
        <taxon>Metazoa</taxon>
        <taxon>Ecdysozoa</taxon>
        <taxon>Arthropoda</taxon>
        <taxon>Chelicerata</taxon>
        <taxon>Arachnida</taxon>
        <taxon>Acari</taxon>
        <taxon>Parasitiformes</taxon>
        <taxon>Mesostigmata</taxon>
        <taxon>Gamasina</taxon>
        <taxon>Phytoseioidea</taxon>
        <taxon>Phytoseiidae</taxon>
        <taxon>Typhlodrominae</taxon>
        <taxon>Galendromus</taxon>
    </lineage>
</organism>
<dbReference type="GO" id="GO:0005634">
    <property type="term" value="C:nucleus"/>
    <property type="evidence" value="ECO:0007669"/>
    <property type="project" value="TreeGrafter"/>
</dbReference>
<dbReference type="InterPro" id="IPR001738">
    <property type="entry name" value="Rab_escort"/>
</dbReference>
<comment type="similarity">
    <text evidence="2 5">Belongs to the Rab GDI family.</text>
</comment>
<evidence type="ECO:0000256" key="3">
    <source>
        <dbReference type="ARBA" id="ARBA00022468"/>
    </source>
</evidence>
<dbReference type="GO" id="GO:0016192">
    <property type="term" value="P:vesicle-mediated transport"/>
    <property type="evidence" value="ECO:0007669"/>
    <property type="project" value="TreeGrafter"/>
</dbReference>
<dbReference type="GO" id="GO:0005829">
    <property type="term" value="C:cytosol"/>
    <property type="evidence" value="ECO:0007669"/>
    <property type="project" value="TreeGrafter"/>
</dbReference>
<evidence type="ECO:0000313" key="8">
    <source>
        <dbReference type="RefSeq" id="XP_003748331.1"/>
    </source>
</evidence>
<dbReference type="GeneID" id="100902523"/>
<comment type="subcellular location">
    <subcellularLocation>
        <location evidence="1 5">Cytoplasm</location>
    </subcellularLocation>
</comment>
<comment type="function">
    <text evidence="5">Substrate-binding subunit (component A) of the Rab geranylgeranyltransferase (GGTase) complex. Binds unprenylated Rab proteins and presents the substrate peptide to the catalytic component B. The component A is thought to be regenerated by transferring its prenylated Rab back to the donor membrane.</text>
</comment>
<reference evidence="8" key="1">
    <citation type="submission" date="2025-08" db="UniProtKB">
        <authorList>
            <consortium name="RefSeq"/>
        </authorList>
    </citation>
    <scope>IDENTIFICATION</scope>
</reference>
<dbReference type="PIRSF" id="PIRSF016550">
    <property type="entry name" value="Rab_ger_ger_transf_A_euk"/>
    <property type="match status" value="1"/>
</dbReference>
<dbReference type="PANTHER" id="PTHR11787:SF4">
    <property type="entry name" value="CHM, RAB ESCORT PROTEIN 1"/>
    <property type="match status" value="1"/>
</dbReference>
<evidence type="ECO:0000256" key="6">
    <source>
        <dbReference type="SAM" id="MobiDB-lite"/>
    </source>
</evidence>
<dbReference type="SUPFAM" id="SSF54373">
    <property type="entry name" value="FAD-linked reductases, C-terminal domain"/>
    <property type="match status" value="1"/>
</dbReference>
<sequence>MDDLPREVDVIVLGTGVPESIVAAACARVGKSVLHFDHRSHYGSMFASFNFHDLTEILQTPPKPSDGDGAATSEDGLRFIQSRASPVFSNVEIEVNEHSEWSLEKLEQNSRKFNLDLAPKLLFARGKMVELLISSNIAKYAEFKLTSKILTLKGDDIVQVPCSRADVFATDSVNVVEKRALMRFITNVLDYENQPLFTEWLDKPFEDFIKLKALFLTENLQHFILHSIAMATPSTTTGSALEDARKFIRSLGRYGNSPFLSPIYGCGELAQCFCRLCAVFGGVYHLDRQVEGYFVDEDNRVRAVRSRGETFRASHVVINQDFDPSHTSNNEHISRAIVILHQESPIEEPGAGTLLRVPPGNDRPAVTVIEQGAGMMICPKNLMVAHFICRKVISAREDLKALVEKIYPSSKRVWVAYFNMIDTTMRSKPTTDDFAGLYLMSTPGLQLDYDIHIEQAEEVFRKMYPDEEFLPRAPDPDEIILDFEDGVPQQPAAEHQGIAQESGDGSESDGSGNPVAEAEQGPA</sequence>
<dbReference type="PANTHER" id="PTHR11787">
    <property type="entry name" value="RAB GDP-DISSOCIATION INHIBITOR"/>
    <property type="match status" value="1"/>
</dbReference>
<protein>
    <recommendedName>
        <fullName evidence="5">Rab proteins geranylgeranyltransferase component A</fullName>
    </recommendedName>
</protein>
<keyword evidence="3 5" id="KW-0343">GTPase activation</keyword>
<evidence type="ECO:0000256" key="1">
    <source>
        <dbReference type="ARBA" id="ARBA00004496"/>
    </source>
</evidence>
<gene>
    <name evidence="8" type="primary">LOC100902523</name>
</gene>
<dbReference type="GO" id="GO:0007264">
    <property type="term" value="P:small GTPase-mediated signal transduction"/>
    <property type="evidence" value="ECO:0007669"/>
    <property type="project" value="UniProtKB-UniRule"/>
</dbReference>
<feature type="compositionally biased region" description="Low complexity" evidence="6">
    <location>
        <begin position="501"/>
        <end position="512"/>
    </location>
</feature>
<dbReference type="InterPro" id="IPR036188">
    <property type="entry name" value="FAD/NAD-bd_sf"/>
</dbReference>
<proteinExistence type="inferred from homology"/>
<evidence type="ECO:0000256" key="4">
    <source>
        <dbReference type="ARBA" id="ARBA00022490"/>
    </source>
</evidence>